<name>A0A6H1ZA39_9ZZZZ</name>
<reference evidence="1" key="1">
    <citation type="submission" date="2020-03" db="EMBL/GenBank/DDBJ databases">
        <title>The deep terrestrial virosphere.</title>
        <authorList>
            <person name="Holmfeldt K."/>
            <person name="Nilsson E."/>
            <person name="Simone D."/>
            <person name="Lopez-Fernandez M."/>
            <person name="Wu X."/>
            <person name="de Brujin I."/>
            <person name="Lundin D."/>
            <person name="Andersson A."/>
            <person name="Bertilsson S."/>
            <person name="Dopson M."/>
        </authorList>
    </citation>
    <scope>NUCLEOTIDE SEQUENCE</scope>
    <source>
        <strain evidence="1">TM448A00108</strain>
    </source>
</reference>
<dbReference type="EMBL" id="MT143976">
    <property type="protein sequence ID" value="QJA44398.1"/>
    <property type="molecule type" value="Genomic_DNA"/>
</dbReference>
<sequence length="116" mass="13797">MKSKEMEWEVFIQTSTLEDSVDPILDEDDEKGKEEWIKIKDKIRNYEISIIRKGNKHGHKSWGWDNMRGDIKDKTILFTENQNNLGMDKDDCIPNKRLDWGKDMAQKFCELLNSFK</sequence>
<protein>
    <submittedName>
        <fullName evidence="1">Uncharacterized protein</fullName>
    </submittedName>
</protein>
<gene>
    <name evidence="1" type="ORF">TM448A00108_0025</name>
</gene>
<accession>A0A6H1ZA39</accession>
<evidence type="ECO:0000313" key="1">
    <source>
        <dbReference type="EMBL" id="QJA44398.1"/>
    </source>
</evidence>
<dbReference type="AlphaFoldDB" id="A0A6H1ZA39"/>
<organism evidence="1">
    <name type="scientific">viral metagenome</name>
    <dbReference type="NCBI Taxonomy" id="1070528"/>
    <lineage>
        <taxon>unclassified sequences</taxon>
        <taxon>metagenomes</taxon>
        <taxon>organismal metagenomes</taxon>
    </lineage>
</organism>
<proteinExistence type="predicted"/>